<dbReference type="AlphaFoldDB" id="U2THT4"/>
<dbReference type="Proteomes" id="UP000016638">
    <property type="component" value="Unassembled WGS sequence"/>
</dbReference>
<reference evidence="2 3" key="1">
    <citation type="submission" date="2013-08" db="EMBL/GenBank/DDBJ databases">
        <authorList>
            <person name="Durkin A.S."/>
            <person name="Haft D.R."/>
            <person name="McCorrison J."/>
            <person name="Torralba M."/>
            <person name="Gillis M."/>
            <person name="Haft D.H."/>
            <person name="Methe B."/>
            <person name="Sutton G."/>
            <person name="Nelson K.E."/>
        </authorList>
    </citation>
    <scope>NUCLEOTIDE SEQUENCE [LARGE SCALE GENOMIC DNA]</scope>
    <source>
        <strain evidence="2 3">F0195</strain>
    </source>
</reference>
<proteinExistence type="predicted"/>
<accession>U2THT4</accession>
<dbReference type="RefSeq" id="WP_021727425.1">
    <property type="nucleotide sequence ID" value="NZ_AWEZ01000073.1"/>
</dbReference>
<dbReference type="InterPro" id="IPR026881">
    <property type="entry name" value="WYL_dom"/>
</dbReference>
<name>U2THT4_9ACTN</name>
<dbReference type="EMBL" id="AWEZ01000073">
    <property type="protein sequence ID" value="ERL06040.1"/>
    <property type="molecule type" value="Genomic_DNA"/>
</dbReference>
<evidence type="ECO:0000313" key="2">
    <source>
        <dbReference type="EMBL" id="ERL06040.1"/>
    </source>
</evidence>
<sequence>MTASGDAGTSKTYLTAQRLAGLVLEFSNSRTPLSSTMLHEAYYPDTRSKSFQRAFERDRQRLETMGFVVCEVGRDANGVSLWQVDRSQSLVEGVALSERDALVVDVVCRSLASDEEFPYATELGSALRKIDRYFAEDAVAYPAVRVHNETARTLVSCLSRRQTVRAVYTDAGGMTTTRDLELLGSFTLRDHAYFVARTRQRPNHRPRIYRLDRFTQVQGIGSPAAYDIPMDFDARDWCLLPFQLGATCAEATFRLPEAPDPSLAARLSSKGTFLSDGRWQTNVADIQCAARWAIATGLVPTAPQGLVTAYDHVLEEASRVCP</sequence>
<gene>
    <name evidence="2" type="ORF">HMPREF1316_0787</name>
</gene>
<evidence type="ECO:0000313" key="3">
    <source>
        <dbReference type="Proteomes" id="UP000016638"/>
    </source>
</evidence>
<dbReference type="Pfam" id="PF13280">
    <property type="entry name" value="WYL"/>
    <property type="match status" value="1"/>
</dbReference>
<dbReference type="PATRIC" id="fig|1125712.3.peg.2461"/>
<feature type="domain" description="WYL" evidence="1">
    <location>
        <begin position="150"/>
        <end position="218"/>
    </location>
</feature>
<evidence type="ECO:0000259" key="1">
    <source>
        <dbReference type="Pfam" id="PF13280"/>
    </source>
</evidence>
<protein>
    <submittedName>
        <fullName evidence="2">WYL domain protein</fullName>
    </submittedName>
</protein>
<organism evidence="2 3">
    <name type="scientific">Olsenella profusa F0195</name>
    <dbReference type="NCBI Taxonomy" id="1125712"/>
    <lineage>
        <taxon>Bacteria</taxon>
        <taxon>Bacillati</taxon>
        <taxon>Actinomycetota</taxon>
        <taxon>Coriobacteriia</taxon>
        <taxon>Coriobacteriales</taxon>
        <taxon>Atopobiaceae</taxon>
        <taxon>Olsenella</taxon>
    </lineage>
</organism>
<keyword evidence="3" id="KW-1185">Reference proteome</keyword>
<dbReference type="STRING" id="1125712.HMPREF1316_0787"/>
<dbReference type="eggNOG" id="COG2378">
    <property type="taxonomic scope" value="Bacteria"/>
</dbReference>
<comment type="caution">
    <text evidence="2">The sequence shown here is derived from an EMBL/GenBank/DDBJ whole genome shotgun (WGS) entry which is preliminary data.</text>
</comment>